<keyword evidence="5 6" id="KW-0694">RNA-binding</keyword>
<keyword evidence="3 6" id="KW-1005">Bacterial flagellum biogenesis</keyword>
<dbReference type="NCBIfam" id="TIGR00202">
    <property type="entry name" value="csrA"/>
    <property type="match status" value="1"/>
</dbReference>
<reference evidence="7 8" key="1">
    <citation type="submission" date="2019-12" db="EMBL/GenBank/DDBJ databases">
        <title>Sequence classification of anaerobic respiratory reductive dehalogenases: First we see many, then we see few.</title>
        <authorList>
            <person name="Molenda O."/>
            <person name="Puentes Jacome L.A."/>
            <person name="Cao X."/>
            <person name="Nesbo C.L."/>
            <person name="Tang S."/>
            <person name="Morson N."/>
            <person name="Patron J."/>
            <person name="Lomheim L."/>
            <person name="Wishart D.S."/>
            <person name="Edwards E.A."/>
        </authorList>
    </citation>
    <scope>NUCLEOTIDE SEQUENCE [LARGE SCALE GENOMIC DNA]</scope>
    <source>
        <strain evidence="7 8">12DCA</strain>
    </source>
</reference>
<dbReference type="InterPro" id="IPR003751">
    <property type="entry name" value="CsrA"/>
</dbReference>
<comment type="function">
    <text evidence="6">A translational regulator that binds mRNA to regulate translation initiation and/or mRNA stability. Usually binds in the 5'-UTR at or near the Shine-Dalgarno sequence preventing ribosome-binding, thus repressing translation. Its main target seems to be the major flagellin gene, while its function is anatagonized by FliW.</text>
</comment>
<dbReference type="EMBL" id="CP046996">
    <property type="protein sequence ID" value="QHA01259.1"/>
    <property type="molecule type" value="Genomic_DNA"/>
</dbReference>
<keyword evidence="1 6" id="KW-0963">Cytoplasm</keyword>
<keyword evidence="4 6" id="KW-0810">Translation regulation</keyword>
<dbReference type="Gene3D" id="2.60.40.4380">
    <property type="entry name" value="Translational regulator CsrA"/>
    <property type="match status" value="1"/>
</dbReference>
<dbReference type="SUPFAM" id="SSF117130">
    <property type="entry name" value="CsrA-like"/>
    <property type="match status" value="1"/>
</dbReference>
<evidence type="ECO:0000313" key="7">
    <source>
        <dbReference type="EMBL" id="QHA01259.1"/>
    </source>
</evidence>
<dbReference type="Pfam" id="PF02599">
    <property type="entry name" value="CsrA"/>
    <property type="match status" value="1"/>
</dbReference>
<accession>A0A857DLH5</accession>
<dbReference type="PANTHER" id="PTHR34984:SF1">
    <property type="entry name" value="CARBON STORAGE REGULATOR"/>
    <property type="match status" value="1"/>
</dbReference>
<evidence type="ECO:0000256" key="6">
    <source>
        <dbReference type="HAMAP-Rule" id="MF_00167"/>
    </source>
</evidence>
<dbReference type="GO" id="GO:0045947">
    <property type="term" value="P:negative regulation of translational initiation"/>
    <property type="evidence" value="ECO:0007669"/>
    <property type="project" value="UniProtKB-UniRule"/>
</dbReference>
<organism evidence="7 8">
    <name type="scientific">Dehalobacter restrictus</name>
    <dbReference type="NCBI Taxonomy" id="55583"/>
    <lineage>
        <taxon>Bacteria</taxon>
        <taxon>Bacillati</taxon>
        <taxon>Bacillota</taxon>
        <taxon>Clostridia</taxon>
        <taxon>Eubacteriales</taxon>
        <taxon>Desulfitobacteriaceae</taxon>
        <taxon>Dehalobacter</taxon>
    </lineage>
</organism>
<comment type="subcellular location">
    <subcellularLocation>
        <location evidence="6">Cytoplasm</location>
    </subcellularLocation>
</comment>
<evidence type="ECO:0000256" key="4">
    <source>
        <dbReference type="ARBA" id="ARBA00022845"/>
    </source>
</evidence>
<dbReference type="Proteomes" id="UP000430508">
    <property type="component" value="Chromosome"/>
</dbReference>
<keyword evidence="2 6" id="KW-0678">Repressor</keyword>
<dbReference type="NCBIfam" id="NF002469">
    <property type="entry name" value="PRK01712.1"/>
    <property type="match status" value="1"/>
</dbReference>
<dbReference type="PANTHER" id="PTHR34984">
    <property type="entry name" value="CARBON STORAGE REGULATOR"/>
    <property type="match status" value="1"/>
</dbReference>
<dbReference type="FunFam" id="2.60.40.4380:FF:000002">
    <property type="entry name" value="Translational regulator CsrA"/>
    <property type="match status" value="1"/>
</dbReference>
<dbReference type="GO" id="GO:0048027">
    <property type="term" value="F:mRNA 5'-UTR binding"/>
    <property type="evidence" value="ECO:0007669"/>
    <property type="project" value="UniProtKB-UniRule"/>
</dbReference>
<comment type="subunit">
    <text evidence="6">Homodimer; the beta-strands of each monomer intercalate to form a hydrophobic core, while the alpha-helices form wings that extend away from the core.</text>
</comment>
<gene>
    <name evidence="6 7" type="primary">csrA</name>
    <name evidence="7" type="ORF">GQ588_11725</name>
</gene>
<dbReference type="RefSeq" id="WP_019225332.1">
    <property type="nucleotide sequence ID" value="NZ_CP046996.1"/>
</dbReference>
<proteinExistence type="inferred from homology"/>
<evidence type="ECO:0000256" key="1">
    <source>
        <dbReference type="ARBA" id="ARBA00022490"/>
    </source>
</evidence>
<comment type="similarity">
    <text evidence="6">Belongs to the CsrA/RsmA family.</text>
</comment>
<sequence>MLVLSRKIDEKIIINDNIEITIVSVSGDQVRIGINAPKDVKILRSEVLEEIEKQNQEASLATAGDEQNTKAVLEEMLQTRRIGKEKK</sequence>
<evidence type="ECO:0000256" key="2">
    <source>
        <dbReference type="ARBA" id="ARBA00022491"/>
    </source>
</evidence>
<evidence type="ECO:0000313" key="8">
    <source>
        <dbReference type="Proteomes" id="UP000430508"/>
    </source>
</evidence>
<evidence type="ECO:0000256" key="3">
    <source>
        <dbReference type="ARBA" id="ARBA00022795"/>
    </source>
</evidence>
<dbReference type="InterPro" id="IPR036107">
    <property type="entry name" value="CsrA_sf"/>
</dbReference>
<dbReference type="AlphaFoldDB" id="A0A857DLH5"/>
<dbReference type="GO" id="GO:1902208">
    <property type="term" value="P:regulation of bacterial-type flagellum assembly"/>
    <property type="evidence" value="ECO:0007669"/>
    <property type="project" value="UniProtKB-UniRule"/>
</dbReference>
<protein>
    <recommendedName>
        <fullName evidence="6">Translational regulator CsrA</fullName>
    </recommendedName>
</protein>
<evidence type="ECO:0000256" key="5">
    <source>
        <dbReference type="ARBA" id="ARBA00022884"/>
    </source>
</evidence>
<name>A0A857DLH5_9FIRM</name>
<dbReference type="GO" id="GO:0044781">
    <property type="term" value="P:bacterial-type flagellum organization"/>
    <property type="evidence" value="ECO:0007669"/>
    <property type="project" value="UniProtKB-KW"/>
</dbReference>
<dbReference type="GO" id="GO:0005829">
    <property type="term" value="C:cytosol"/>
    <property type="evidence" value="ECO:0007669"/>
    <property type="project" value="TreeGrafter"/>
</dbReference>
<dbReference type="GO" id="GO:0006402">
    <property type="term" value="P:mRNA catabolic process"/>
    <property type="evidence" value="ECO:0007669"/>
    <property type="project" value="InterPro"/>
</dbReference>
<dbReference type="HAMAP" id="MF_00167">
    <property type="entry name" value="CsrA"/>
    <property type="match status" value="1"/>
</dbReference>
<dbReference type="GO" id="GO:0006109">
    <property type="term" value="P:regulation of carbohydrate metabolic process"/>
    <property type="evidence" value="ECO:0007669"/>
    <property type="project" value="InterPro"/>
</dbReference>